<name>A0A0J0YSX1_9NEIS</name>
<gene>
    <name evidence="1" type="ORF">PL75_04750</name>
</gene>
<reference evidence="1 2" key="1">
    <citation type="submission" date="2014-11" db="EMBL/GenBank/DDBJ databases">
        <title>Genome of a novel goose pathogen.</title>
        <authorList>
            <person name="Hansen C.M."/>
            <person name="Hueffer K."/>
            <person name="Choi S.C."/>
        </authorList>
    </citation>
    <scope>NUCLEOTIDE SEQUENCE [LARGE SCALE GENOMIC DNA]</scope>
    <source>
        <strain evidence="1 2">KH1503</strain>
    </source>
</reference>
<dbReference type="GO" id="GO:0051276">
    <property type="term" value="P:chromosome organization"/>
    <property type="evidence" value="ECO:0007669"/>
    <property type="project" value="InterPro"/>
</dbReference>
<proteinExistence type="predicted"/>
<dbReference type="RefSeq" id="WP_047760761.1">
    <property type="nucleotide sequence ID" value="NZ_CP091510.1"/>
</dbReference>
<dbReference type="EMBL" id="JTDO01000005">
    <property type="protein sequence ID" value="KLT73209.1"/>
    <property type="molecule type" value="Genomic_DNA"/>
</dbReference>
<sequence>MTPKQEQFARLYIETGNTTEAYRRAYSTENMKPETITNEAYKLLQSPDISAMIDDLKAEHKARHCVTVDDVIAELEQARQAALSTPTPQSGAAVSATMGKAKILGLIVDKAEIKAEAELHSRKIEPPLESPLSKEELGKVITMSSGDLSTITLADLQAVTGDSNEKLYWAIVTIISIKKIT</sequence>
<dbReference type="AlphaFoldDB" id="A0A0J0YSX1"/>
<dbReference type="Proteomes" id="UP000036027">
    <property type="component" value="Unassembled WGS sequence"/>
</dbReference>
<evidence type="ECO:0000313" key="1">
    <source>
        <dbReference type="EMBL" id="KLT73209.1"/>
    </source>
</evidence>
<keyword evidence="2" id="KW-1185">Reference proteome</keyword>
<protein>
    <submittedName>
        <fullName evidence="1">Terminase</fullName>
    </submittedName>
</protein>
<dbReference type="OrthoDB" id="8227562at2"/>
<dbReference type="PATRIC" id="fig|1470200.3.peg.2101"/>
<dbReference type="STRING" id="1470200.PL75_04750"/>
<dbReference type="InterPro" id="IPR005335">
    <property type="entry name" value="Terminase_ssu"/>
</dbReference>
<comment type="caution">
    <text evidence="1">The sequence shown here is derived from an EMBL/GenBank/DDBJ whole genome shotgun (WGS) entry which is preliminary data.</text>
</comment>
<dbReference type="Pfam" id="PF03592">
    <property type="entry name" value="Terminase_2"/>
    <property type="match status" value="1"/>
</dbReference>
<accession>A0A0J0YSX1</accession>
<organism evidence="1 2">
    <name type="scientific">Neisseria arctica</name>
    <dbReference type="NCBI Taxonomy" id="1470200"/>
    <lineage>
        <taxon>Bacteria</taxon>
        <taxon>Pseudomonadati</taxon>
        <taxon>Pseudomonadota</taxon>
        <taxon>Betaproteobacteria</taxon>
        <taxon>Neisseriales</taxon>
        <taxon>Neisseriaceae</taxon>
        <taxon>Neisseria</taxon>
    </lineage>
</organism>
<dbReference type="InterPro" id="IPR038713">
    <property type="entry name" value="Terminase_Gp1_N_sf"/>
</dbReference>
<dbReference type="Gene3D" id="1.10.10.1400">
    <property type="entry name" value="Terminase, small subunit, N-terminal DNA-binding domain, HTH motif"/>
    <property type="match status" value="1"/>
</dbReference>
<evidence type="ECO:0000313" key="2">
    <source>
        <dbReference type="Proteomes" id="UP000036027"/>
    </source>
</evidence>